<dbReference type="Proteomes" id="UP001200741">
    <property type="component" value="Unassembled WGS sequence"/>
</dbReference>
<accession>A0ABS8Y3V5</accession>
<feature type="transmembrane region" description="Helical" evidence="1">
    <location>
        <begin position="97"/>
        <end position="121"/>
    </location>
</feature>
<evidence type="ECO:0000313" key="2">
    <source>
        <dbReference type="EMBL" id="MCE4557879.1"/>
    </source>
</evidence>
<dbReference type="EMBL" id="JAJTWU010000013">
    <property type="protein sequence ID" value="MCE4557879.1"/>
    <property type="molecule type" value="Genomic_DNA"/>
</dbReference>
<reference evidence="2 3" key="1">
    <citation type="submission" date="2021-12" db="EMBL/GenBank/DDBJ databases">
        <title>Genome seq of P8.</title>
        <authorList>
            <person name="Seo T."/>
        </authorList>
    </citation>
    <scope>NUCLEOTIDE SEQUENCE [LARGE SCALE GENOMIC DNA]</scope>
    <source>
        <strain evidence="2 3">P8</strain>
    </source>
</reference>
<evidence type="ECO:0000313" key="3">
    <source>
        <dbReference type="Proteomes" id="UP001200741"/>
    </source>
</evidence>
<proteinExistence type="predicted"/>
<sequence length="124" mass="13740">MNSKILFLLGLLLFWILAAVGRFIANTEVAAFAKNWFVFGAIVQYLCSLPMQKHASNLHGYLASVGKKLPKNRDQVLAAAAADPWLIPNDLLMKYNVWQAISIFLAGPLLCSIVIMALSFIKFV</sequence>
<dbReference type="RefSeq" id="WP_233375263.1">
    <property type="nucleotide sequence ID" value="NZ_JAJTWU010000013.1"/>
</dbReference>
<keyword evidence="1" id="KW-0812">Transmembrane</keyword>
<gene>
    <name evidence="2" type="ORF">LXT13_26155</name>
</gene>
<protein>
    <submittedName>
        <fullName evidence="2">Uncharacterized protein</fullName>
    </submittedName>
</protein>
<keyword evidence="1" id="KW-0472">Membrane</keyword>
<keyword evidence="1" id="KW-1133">Transmembrane helix</keyword>
<evidence type="ECO:0000256" key="1">
    <source>
        <dbReference type="SAM" id="Phobius"/>
    </source>
</evidence>
<organism evidence="2 3">
    <name type="scientific">Pelomonas cellulosilytica</name>
    <dbReference type="NCBI Taxonomy" id="2906762"/>
    <lineage>
        <taxon>Bacteria</taxon>
        <taxon>Pseudomonadati</taxon>
        <taxon>Pseudomonadota</taxon>
        <taxon>Betaproteobacteria</taxon>
        <taxon>Burkholderiales</taxon>
        <taxon>Sphaerotilaceae</taxon>
        <taxon>Roseateles</taxon>
    </lineage>
</organism>
<comment type="caution">
    <text evidence="2">The sequence shown here is derived from an EMBL/GenBank/DDBJ whole genome shotgun (WGS) entry which is preliminary data.</text>
</comment>
<name>A0ABS8Y3V5_9BURK</name>
<keyword evidence="3" id="KW-1185">Reference proteome</keyword>